<feature type="transmembrane region" description="Helical" evidence="1">
    <location>
        <begin position="135"/>
        <end position="152"/>
    </location>
</feature>
<organism evidence="2 3">
    <name type="scientific">Sphingobacterium paramultivorum</name>
    <dbReference type="NCBI Taxonomy" id="2886510"/>
    <lineage>
        <taxon>Bacteria</taxon>
        <taxon>Pseudomonadati</taxon>
        <taxon>Bacteroidota</taxon>
        <taxon>Sphingobacteriia</taxon>
        <taxon>Sphingobacteriales</taxon>
        <taxon>Sphingobacteriaceae</taxon>
        <taxon>Sphingobacterium</taxon>
    </lineage>
</organism>
<dbReference type="AlphaFoldDB" id="A0A7G5DZC1"/>
<feature type="transmembrane region" description="Helical" evidence="1">
    <location>
        <begin position="7"/>
        <end position="24"/>
    </location>
</feature>
<dbReference type="EMBL" id="CP058555">
    <property type="protein sequence ID" value="QMV67096.1"/>
    <property type="molecule type" value="Genomic_DNA"/>
</dbReference>
<reference evidence="2 3" key="1">
    <citation type="journal article" date="2020" name="G3 (Bethesda)">
        <title>CeMbio - The Caenorhabditis elegans Microbiome Resource.</title>
        <authorList>
            <person name="Dirksen P."/>
            <person name="Assie A."/>
            <person name="Zimmermann J."/>
            <person name="Zhang F."/>
            <person name="Tietje A.M."/>
            <person name="Marsh S.A."/>
            <person name="Felix M.A."/>
            <person name="Shapira M."/>
            <person name="Kaleta C."/>
            <person name="Schulenburg H."/>
            <person name="Samuel B."/>
        </authorList>
    </citation>
    <scope>NUCLEOTIDE SEQUENCE [LARGE SCALE GENOMIC DNA]</scope>
    <source>
        <strain evidence="2 3">BIGb0170</strain>
    </source>
</reference>
<keyword evidence="1" id="KW-0812">Transmembrane</keyword>
<dbReference type="RefSeq" id="WP_182331571.1">
    <property type="nucleotide sequence ID" value="NZ_CP058555.1"/>
</dbReference>
<proteinExistence type="predicted"/>
<dbReference type="Proteomes" id="UP000515450">
    <property type="component" value="Chromosome"/>
</dbReference>
<feature type="transmembrane region" description="Helical" evidence="1">
    <location>
        <begin position="67"/>
        <end position="88"/>
    </location>
</feature>
<sequence>MKRINAPLFVHLSFMALTFYAVFTGGDWLRYFTRSLNFNLIIFGFQVAALIYAGYLQAKRNRKIFSIFWPALIGLLMLIFCILITGNYQFNTNIGITILWLIPEAYYIAYDVLIAHLIKEMPLPLNINWQFQAKCIYIILSAIFPLIGYTFFKLKRVLSTHK</sequence>
<gene>
    <name evidence="2" type="ORF">HS960_05240</name>
</gene>
<evidence type="ECO:0000256" key="1">
    <source>
        <dbReference type="SAM" id="Phobius"/>
    </source>
</evidence>
<feature type="transmembrane region" description="Helical" evidence="1">
    <location>
        <begin position="94"/>
        <end position="114"/>
    </location>
</feature>
<protein>
    <submittedName>
        <fullName evidence="2">Uncharacterized protein</fullName>
    </submittedName>
</protein>
<keyword evidence="1" id="KW-0472">Membrane</keyword>
<feature type="transmembrane region" description="Helical" evidence="1">
    <location>
        <begin position="36"/>
        <end position="55"/>
    </location>
</feature>
<evidence type="ECO:0000313" key="2">
    <source>
        <dbReference type="EMBL" id="QMV67096.1"/>
    </source>
</evidence>
<accession>A0A7G5DZC1</accession>
<keyword evidence="3" id="KW-1185">Reference proteome</keyword>
<name>A0A7G5DZC1_9SPHI</name>
<evidence type="ECO:0000313" key="3">
    <source>
        <dbReference type="Proteomes" id="UP000515450"/>
    </source>
</evidence>
<keyword evidence="1" id="KW-1133">Transmembrane helix</keyword>